<protein>
    <submittedName>
        <fullName evidence="2">Phosphoinositide phospholipase C, Ca2+-dependent</fullName>
    </submittedName>
</protein>
<dbReference type="RefSeq" id="WP_019432957.1">
    <property type="nucleotide sequence ID" value="NZ_CP054938.1"/>
</dbReference>
<accession>A0A1I6RSJ7</accession>
<reference evidence="3" key="1">
    <citation type="submission" date="2016-10" db="EMBL/GenBank/DDBJ databases">
        <authorList>
            <person name="Varghese N."/>
            <person name="Submissions S."/>
        </authorList>
    </citation>
    <scope>NUCLEOTIDE SEQUENCE [LARGE SCALE GENOMIC DNA]</scope>
    <source>
        <strain evidence="3">CGMCC 4.7047</strain>
    </source>
</reference>
<evidence type="ECO:0000313" key="2">
    <source>
        <dbReference type="EMBL" id="SFS67616.1"/>
    </source>
</evidence>
<proteinExistence type="predicted"/>
<sequence>MRRNRNLRGTRNLLLIGATALALTLPHTAAGAAGAADAPAAAADGALPFDAGTTVGVHNAYEKSTFTYLADGLDSGAGMLELDVWTNFFGGTWRVSHSNPLGNDNNCENASSPAELRTKPRNQGFAGCLADLRAWHDGNPGHRPILIKIEMKDGFAANLGRGPAEFDALVNGILGDAVYRPGELAAGHATLDDAVRADGWPTRDELAGKFLFHLIPGTVEEGNPFDNLWTDEEYGRHLRDLAAAGRLDTAAAFPAVHHAEAGDPRTGRYADATLRPWFVVFDGHAPLYTDGTIDTSWYAANNYLLVMTNAHDVPPAISPTDPGEAAARARVAELAGAHASVVSSDWYALPGVLGTVLPRG</sequence>
<dbReference type="STRING" id="1176198.SAMN05444716_103344"/>
<evidence type="ECO:0000256" key="1">
    <source>
        <dbReference type="SAM" id="SignalP"/>
    </source>
</evidence>
<dbReference type="InterPro" id="IPR032075">
    <property type="entry name" value="PI-PLC-C1"/>
</dbReference>
<dbReference type="EMBL" id="FPAB01000003">
    <property type="protein sequence ID" value="SFS67616.1"/>
    <property type="molecule type" value="Genomic_DNA"/>
</dbReference>
<evidence type="ECO:0000313" key="3">
    <source>
        <dbReference type="Proteomes" id="UP000198873"/>
    </source>
</evidence>
<dbReference type="GO" id="GO:0008081">
    <property type="term" value="F:phosphoric diester hydrolase activity"/>
    <property type="evidence" value="ECO:0007669"/>
    <property type="project" value="InterPro"/>
</dbReference>
<organism evidence="2 3">
    <name type="scientific">Streptomyces harbinensis</name>
    <dbReference type="NCBI Taxonomy" id="1176198"/>
    <lineage>
        <taxon>Bacteria</taxon>
        <taxon>Bacillati</taxon>
        <taxon>Actinomycetota</taxon>
        <taxon>Actinomycetes</taxon>
        <taxon>Kitasatosporales</taxon>
        <taxon>Streptomycetaceae</taxon>
        <taxon>Streptomyces</taxon>
    </lineage>
</organism>
<name>A0A1I6RSJ7_9ACTN</name>
<dbReference type="SUPFAM" id="SSF51695">
    <property type="entry name" value="PLC-like phosphodiesterases"/>
    <property type="match status" value="1"/>
</dbReference>
<feature type="signal peptide" evidence="1">
    <location>
        <begin position="1"/>
        <end position="29"/>
    </location>
</feature>
<dbReference type="Gene3D" id="3.20.20.190">
    <property type="entry name" value="Phosphatidylinositol (PI) phosphodiesterase"/>
    <property type="match status" value="1"/>
</dbReference>
<dbReference type="CDD" id="cd08589">
    <property type="entry name" value="PI-PLCc_SaPLC1_like"/>
    <property type="match status" value="1"/>
</dbReference>
<dbReference type="Pfam" id="PF16670">
    <property type="entry name" value="PI-PLC-C1"/>
    <property type="match status" value="1"/>
</dbReference>
<dbReference type="AlphaFoldDB" id="A0A1I6RSJ7"/>
<dbReference type="GO" id="GO:0006629">
    <property type="term" value="P:lipid metabolic process"/>
    <property type="evidence" value="ECO:0007669"/>
    <property type="project" value="InterPro"/>
</dbReference>
<dbReference type="Proteomes" id="UP000198873">
    <property type="component" value="Unassembled WGS sequence"/>
</dbReference>
<keyword evidence="3" id="KW-1185">Reference proteome</keyword>
<keyword evidence="1" id="KW-0732">Signal</keyword>
<dbReference type="InterPro" id="IPR017946">
    <property type="entry name" value="PLC-like_Pdiesterase_TIM-brl"/>
</dbReference>
<feature type="chain" id="PRO_5044373214" evidence="1">
    <location>
        <begin position="30"/>
        <end position="360"/>
    </location>
</feature>
<gene>
    <name evidence="2" type="ORF">SAMN05444716_103344</name>
</gene>